<evidence type="ECO:0000256" key="4">
    <source>
        <dbReference type="ARBA" id="ARBA00022989"/>
    </source>
</evidence>
<dbReference type="Gene3D" id="1.20.1250.20">
    <property type="entry name" value="MFS general substrate transporter like domains"/>
    <property type="match status" value="1"/>
</dbReference>
<dbReference type="PANTHER" id="PTHR23513:SF6">
    <property type="entry name" value="MAJOR FACILITATOR SUPERFAMILY ASSOCIATED DOMAIN-CONTAINING PROTEIN"/>
    <property type="match status" value="1"/>
</dbReference>
<dbReference type="InterPro" id="IPR036259">
    <property type="entry name" value="MFS_trans_sf"/>
</dbReference>
<evidence type="ECO:0000313" key="7">
    <source>
        <dbReference type="EMBL" id="KEQ17311.1"/>
    </source>
</evidence>
<keyword evidence="2" id="KW-1003">Cell membrane</keyword>
<dbReference type="InterPro" id="IPR011701">
    <property type="entry name" value="MFS"/>
</dbReference>
<gene>
    <name evidence="7" type="ORF">GZ78_15990</name>
</gene>
<keyword evidence="3 6" id="KW-0812">Transmembrane</keyword>
<feature type="transmembrane region" description="Helical" evidence="6">
    <location>
        <begin position="12"/>
        <end position="42"/>
    </location>
</feature>
<comment type="subcellular location">
    <subcellularLocation>
        <location evidence="1">Cell membrane</location>
        <topology evidence="1">Multi-pass membrane protein</topology>
    </subcellularLocation>
</comment>
<evidence type="ECO:0008006" key="9">
    <source>
        <dbReference type="Google" id="ProtNLM"/>
    </source>
</evidence>
<feature type="transmembrane region" description="Helical" evidence="6">
    <location>
        <begin position="293"/>
        <end position="310"/>
    </location>
</feature>
<keyword evidence="8" id="KW-1185">Reference proteome</keyword>
<evidence type="ECO:0000256" key="5">
    <source>
        <dbReference type="ARBA" id="ARBA00023136"/>
    </source>
</evidence>
<evidence type="ECO:0000256" key="6">
    <source>
        <dbReference type="SAM" id="Phobius"/>
    </source>
</evidence>
<dbReference type="SUPFAM" id="SSF103473">
    <property type="entry name" value="MFS general substrate transporter"/>
    <property type="match status" value="1"/>
</dbReference>
<dbReference type="PANTHER" id="PTHR23513">
    <property type="entry name" value="INTEGRAL MEMBRANE EFFLUX PROTEIN-RELATED"/>
    <property type="match status" value="1"/>
</dbReference>
<dbReference type="GO" id="GO:0005886">
    <property type="term" value="C:plasma membrane"/>
    <property type="evidence" value="ECO:0007669"/>
    <property type="project" value="UniProtKB-SubCell"/>
</dbReference>
<feature type="transmembrane region" description="Helical" evidence="6">
    <location>
        <begin position="241"/>
        <end position="258"/>
    </location>
</feature>
<protein>
    <recommendedName>
        <fullName evidence="9">Major facilitator superfamily (MFS) profile domain-containing protein</fullName>
    </recommendedName>
</protein>
<feature type="transmembrane region" description="Helical" evidence="6">
    <location>
        <begin position="81"/>
        <end position="100"/>
    </location>
</feature>
<feature type="transmembrane region" description="Helical" evidence="6">
    <location>
        <begin position="106"/>
        <end position="124"/>
    </location>
</feature>
<keyword evidence="5 6" id="KW-0472">Membrane</keyword>
<evidence type="ECO:0000313" key="8">
    <source>
        <dbReference type="Proteomes" id="UP000028073"/>
    </source>
</evidence>
<dbReference type="EMBL" id="JOKH01000003">
    <property type="protein sequence ID" value="KEQ17311.1"/>
    <property type="molecule type" value="Genomic_DNA"/>
</dbReference>
<proteinExistence type="predicted"/>
<feature type="transmembrane region" description="Helical" evidence="6">
    <location>
        <begin position="176"/>
        <end position="194"/>
    </location>
</feature>
<dbReference type="STRING" id="1137799.GZ78_15990"/>
<feature type="transmembrane region" description="Helical" evidence="6">
    <location>
        <begin position="356"/>
        <end position="376"/>
    </location>
</feature>
<evidence type="ECO:0000256" key="3">
    <source>
        <dbReference type="ARBA" id="ARBA00022692"/>
    </source>
</evidence>
<accession>A0A081NFT8</accession>
<dbReference type="AlphaFoldDB" id="A0A081NFT8"/>
<keyword evidence="4 6" id="KW-1133">Transmembrane helix</keyword>
<dbReference type="RefSeq" id="WP_034837458.1">
    <property type="nucleotide sequence ID" value="NZ_JOKH01000003.1"/>
</dbReference>
<evidence type="ECO:0000256" key="1">
    <source>
        <dbReference type="ARBA" id="ARBA00004651"/>
    </source>
</evidence>
<dbReference type="Proteomes" id="UP000028073">
    <property type="component" value="Unassembled WGS sequence"/>
</dbReference>
<name>A0A081NFT8_9GAMM</name>
<feature type="transmembrane region" description="Helical" evidence="6">
    <location>
        <begin position="382"/>
        <end position="401"/>
    </location>
</feature>
<dbReference type="eggNOG" id="COG2211">
    <property type="taxonomic scope" value="Bacteria"/>
</dbReference>
<dbReference type="OrthoDB" id="3332648at2"/>
<sequence>MISSKAIGGESFNASLLLFLSSVFLGILAETFIIFSIPLIVLELTGSASYAGLAFMVEWIPAILMYPIAGIIVDKLGAKMSLALSALLRCIVIVAVTICLFEFEEYTLHIVLVCSFLLSFMLPFSRMGAEKLVSALKELKNVSVLHSYVQSSELLAWTLGPALAAYASTLLKLEEILGLAGLLFFVGLISISLYKDMEITIDKEDKEDKEDKGVGLFFGVSYVWSNKALFALAINNCIANFMFAVVLSSHAAIVTEVFKLDDGYYGLLNFIGGVFGFLNLALVPYLIREMKMLSFSITGLGMIGIGFLILSIAEGYMLYVVGFSMSIIGITLYNIFNRTLRTTIIEQEVVGQVMGFFYLLNIIMLPIGGGAVYLFADTFGNQPIIMVVTLILTPVCIFLSLKANQGFWNSEAVKQ</sequence>
<evidence type="ECO:0000256" key="2">
    <source>
        <dbReference type="ARBA" id="ARBA00022475"/>
    </source>
</evidence>
<organism evidence="7 8">
    <name type="scientific">Endozoicomonas numazuensis</name>
    <dbReference type="NCBI Taxonomy" id="1137799"/>
    <lineage>
        <taxon>Bacteria</taxon>
        <taxon>Pseudomonadati</taxon>
        <taxon>Pseudomonadota</taxon>
        <taxon>Gammaproteobacteria</taxon>
        <taxon>Oceanospirillales</taxon>
        <taxon>Endozoicomonadaceae</taxon>
        <taxon>Endozoicomonas</taxon>
    </lineage>
</organism>
<dbReference type="Pfam" id="PF07690">
    <property type="entry name" value="MFS_1"/>
    <property type="match status" value="1"/>
</dbReference>
<comment type="caution">
    <text evidence="7">The sequence shown here is derived from an EMBL/GenBank/DDBJ whole genome shotgun (WGS) entry which is preliminary data.</text>
</comment>
<feature type="transmembrane region" description="Helical" evidence="6">
    <location>
        <begin position="316"/>
        <end position="336"/>
    </location>
</feature>
<dbReference type="GO" id="GO:0022857">
    <property type="term" value="F:transmembrane transporter activity"/>
    <property type="evidence" value="ECO:0007669"/>
    <property type="project" value="InterPro"/>
</dbReference>
<reference evidence="7 8" key="1">
    <citation type="submission" date="2014-06" db="EMBL/GenBank/DDBJ databases">
        <title>Whole Genome Sequences of Three Symbiotic Endozoicomonas Bacteria.</title>
        <authorList>
            <person name="Neave M.J."/>
            <person name="Apprill A."/>
            <person name="Voolstra C.R."/>
        </authorList>
    </citation>
    <scope>NUCLEOTIDE SEQUENCE [LARGE SCALE GENOMIC DNA]</scope>
    <source>
        <strain evidence="7 8">DSM 25634</strain>
    </source>
</reference>
<feature type="transmembrane region" description="Helical" evidence="6">
    <location>
        <begin position="264"/>
        <end position="286"/>
    </location>
</feature>
<feature type="transmembrane region" description="Helical" evidence="6">
    <location>
        <begin position="48"/>
        <end position="69"/>
    </location>
</feature>